<keyword evidence="2 7" id="KW-0328">Glycosyltransferase</keyword>
<keyword evidence="6 7" id="KW-0862">Zinc</keyword>
<keyword evidence="3 7" id="KW-0808">Transferase</keyword>
<dbReference type="PANTHER" id="PTHR46499">
    <property type="entry name" value="QUEUINE TRNA-RIBOSYLTRANSFERASE"/>
    <property type="match status" value="1"/>
</dbReference>
<dbReference type="InterPro" id="IPR004804">
    <property type="entry name" value="TgtA"/>
</dbReference>
<feature type="domain" description="PUA" evidence="8">
    <location>
        <begin position="591"/>
        <end position="665"/>
    </location>
</feature>
<dbReference type="NCBIfam" id="TIGR00451">
    <property type="entry name" value="unchar_dom_2"/>
    <property type="match status" value="1"/>
</dbReference>
<accession>A0A126R1R7</accession>
<evidence type="ECO:0000256" key="7">
    <source>
        <dbReference type="HAMAP-Rule" id="MF_01634"/>
    </source>
</evidence>
<dbReference type="Proteomes" id="UP000183442">
    <property type="component" value="Unassembled WGS sequence"/>
</dbReference>
<dbReference type="SUPFAM" id="SSF88802">
    <property type="entry name" value="Pre-PUA domain"/>
    <property type="match status" value="1"/>
</dbReference>
<dbReference type="PANTHER" id="PTHR46499:SF1">
    <property type="entry name" value="QUEUINE TRNA-RIBOSYLTRANSFERASE"/>
    <property type="match status" value="1"/>
</dbReference>
<dbReference type="GO" id="GO:0008270">
    <property type="term" value="F:zinc ion binding"/>
    <property type="evidence" value="ECO:0007669"/>
    <property type="project" value="UniProtKB-UniRule"/>
</dbReference>
<evidence type="ECO:0000313" key="11">
    <source>
        <dbReference type="Proteomes" id="UP000066376"/>
    </source>
</evidence>
<dbReference type="EMBL" id="FOTL01000038">
    <property type="protein sequence ID" value="SFL78119.1"/>
    <property type="molecule type" value="Genomic_DNA"/>
</dbReference>
<keyword evidence="5 7" id="KW-0479">Metal-binding</keyword>
<gene>
    <name evidence="7" type="primary">tgtA</name>
    <name evidence="10" type="ORF">SAMN02910297_01739</name>
    <name evidence="9" type="ORF">YLM1_1008</name>
</gene>
<dbReference type="InterPro" id="IPR038250">
    <property type="entry name" value="TGT_C2_sf"/>
</dbReference>
<dbReference type="InterPro" id="IPR002478">
    <property type="entry name" value="PUA"/>
</dbReference>
<feature type="binding site" evidence="7">
    <location>
        <position position="278"/>
    </location>
    <ligand>
        <name>Zn(2+)</name>
        <dbReference type="ChEBI" id="CHEBI:29105"/>
    </ligand>
</feature>
<feature type="binding site" evidence="7">
    <location>
        <position position="190"/>
    </location>
    <ligand>
        <name>substrate</name>
    </ligand>
</feature>
<dbReference type="InterPro" id="IPR004521">
    <property type="entry name" value="Uncharacterised_CHP00451"/>
</dbReference>
<reference evidence="10" key="4">
    <citation type="submission" date="2016-10" db="EMBL/GenBank/DDBJ databases">
        <authorList>
            <person name="de Groot N.N."/>
        </authorList>
    </citation>
    <scope>NUCLEOTIDE SEQUENCE [LARGE SCALE GENOMIC DNA]</scope>
    <source>
        <strain evidence="10">DSM 16632</strain>
    </source>
</reference>
<dbReference type="Pfam" id="PF01702">
    <property type="entry name" value="TGT"/>
    <property type="match status" value="1"/>
</dbReference>
<dbReference type="HAMAP" id="MF_01634">
    <property type="entry name" value="TgtA_arch"/>
    <property type="match status" value="1"/>
</dbReference>
<name>A0A126R1R7_METOL</name>
<comment type="similarity">
    <text evidence="7">Belongs to the archaeosine tRNA-ribosyltransferase family.</text>
</comment>
<evidence type="ECO:0000256" key="1">
    <source>
        <dbReference type="ARBA" id="ARBA00005030"/>
    </source>
</evidence>
<dbReference type="AlphaFoldDB" id="A0A126R1R7"/>
<proteinExistence type="inferred from homology"/>
<evidence type="ECO:0000259" key="8">
    <source>
        <dbReference type="SMART" id="SM00359"/>
    </source>
</evidence>
<dbReference type="SUPFAM" id="SSF51713">
    <property type="entry name" value="tRNA-guanine transglycosylase"/>
    <property type="match status" value="1"/>
</dbReference>
<evidence type="ECO:0000256" key="6">
    <source>
        <dbReference type="ARBA" id="ARBA00022833"/>
    </source>
</evidence>
<keyword evidence="4 7" id="KW-0819">tRNA processing</keyword>
<dbReference type="GeneID" id="28489308"/>
<dbReference type="Pfam" id="PF01472">
    <property type="entry name" value="PUA"/>
    <property type="match status" value="1"/>
</dbReference>
<dbReference type="OrthoDB" id="6871at2157"/>
<dbReference type="KEGG" id="mol:YLM1_1008"/>
<reference evidence="11" key="2">
    <citation type="submission" date="2016-02" db="EMBL/GenBank/DDBJ databases">
        <title>The draft genome sequence of the rumen methanogen Methanobrevibacter olleyae YLM1.</title>
        <authorList>
            <consortium name="New Zealand Agricultural Greenhouse Gas Research Centre/Pastoral Greenhouse Gas Research Consortium"/>
            <person name="Kelly W.J."/>
            <person name="Li D."/>
            <person name="Lambie S.C."/>
            <person name="Attwood G.T."/>
            <person name="Altermann E."/>
            <person name="Leahy S.C."/>
        </authorList>
    </citation>
    <scope>NUCLEOTIDE SEQUENCE [LARGE SCALE GENOMIC DNA]</scope>
    <source>
        <strain evidence="11">YLM1</strain>
    </source>
</reference>
<evidence type="ECO:0000256" key="3">
    <source>
        <dbReference type="ARBA" id="ARBA00022679"/>
    </source>
</evidence>
<dbReference type="GO" id="GO:0002099">
    <property type="term" value="P:tRNA wobble guanine modification"/>
    <property type="evidence" value="ECO:0007669"/>
    <property type="project" value="TreeGrafter"/>
</dbReference>
<keyword evidence="11" id="KW-1185">Reference proteome</keyword>
<dbReference type="Gene3D" id="2.30.130.10">
    <property type="entry name" value="PUA domain"/>
    <property type="match status" value="1"/>
</dbReference>
<evidence type="ECO:0000256" key="4">
    <source>
        <dbReference type="ARBA" id="ARBA00022694"/>
    </source>
</evidence>
<evidence type="ECO:0000313" key="9">
    <source>
        <dbReference type="EMBL" id="AMK15565.1"/>
    </source>
</evidence>
<dbReference type="InterPro" id="IPR002616">
    <property type="entry name" value="tRNA_ribo_trans-like"/>
</dbReference>
<organism evidence="9 11">
    <name type="scientific">Methanobrevibacter olleyae</name>
    <dbReference type="NCBI Taxonomy" id="294671"/>
    <lineage>
        <taxon>Archaea</taxon>
        <taxon>Methanobacteriati</taxon>
        <taxon>Methanobacteriota</taxon>
        <taxon>Methanomada group</taxon>
        <taxon>Methanobacteria</taxon>
        <taxon>Methanobacteriales</taxon>
        <taxon>Methanobacteriaceae</taxon>
        <taxon>Methanobrevibacter</taxon>
    </lineage>
</organism>
<dbReference type="Gene3D" id="3.10.450.90">
    <property type="entry name" value="ArcTGT, C2 domain"/>
    <property type="match status" value="1"/>
</dbReference>
<dbReference type="SMART" id="SM00359">
    <property type="entry name" value="PUA"/>
    <property type="match status" value="1"/>
</dbReference>
<dbReference type="InterPro" id="IPR036511">
    <property type="entry name" value="TGT-like_sf"/>
</dbReference>
<evidence type="ECO:0000256" key="2">
    <source>
        <dbReference type="ARBA" id="ARBA00022676"/>
    </source>
</evidence>
<comment type="catalytic activity">
    <reaction evidence="7">
        <text>guanosine(15) in tRNA + 7-cyano-7-carbaguanine = 7-cyano-7-carbaguanosine(15) in tRNA + guanine</text>
        <dbReference type="Rhea" id="RHEA:43164"/>
        <dbReference type="Rhea" id="RHEA-COMP:10371"/>
        <dbReference type="Rhea" id="RHEA-COMP:10372"/>
        <dbReference type="ChEBI" id="CHEBI:16235"/>
        <dbReference type="ChEBI" id="CHEBI:45075"/>
        <dbReference type="ChEBI" id="CHEBI:74269"/>
        <dbReference type="ChEBI" id="CHEBI:82850"/>
        <dbReference type="EC" id="2.4.2.48"/>
    </reaction>
</comment>
<dbReference type="InterPro" id="IPR015947">
    <property type="entry name" value="PUA-like_sf"/>
</dbReference>
<evidence type="ECO:0000313" key="12">
    <source>
        <dbReference type="Proteomes" id="UP000183442"/>
    </source>
</evidence>
<feature type="binding site" evidence="7">
    <location>
        <position position="275"/>
    </location>
    <ligand>
        <name>Zn(2+)</name>
        <dbReference type="ChEBI" id="CHEBI:29105"/>
    </ligand>
</feature>
<dbReference type="PROSITE" id="PS50890">
    <property type="entry name" value="PUA"/>
    <property type="match status" value="1"/>
</dbReference>
<feature type="binding site" evidence="7">
    <location>
        <position position="273"/>
    </location>
    <ligand>
        <name>Zn(2+)</name>
        <dbReference type="ChEBI" id="CHEBI:29105"/>
    </ligand>
</feature>
<dbReference type="STRING" id="294671.YLM1_1008"/>
<dbReference type="InterPro" id="IPR036974">
    <property type="entry name" value="PUA_sf"/>
</dbReference>
<reference evidence="12" key="3">
    <citation type="submission" date="2016-10" db="EMBL/GenBank/DDBJ databases">
        <authorList>
            <person name="Varghese N."/>
        </authorList>
    </citation>
    <scope>NUCLEOTIDE SEQUENCE [LARGE SCALE GENOMIC DNA]</scope>
    <source>
        <strain evidence="12">DSM 16632</strain>
    </source>
</reference>
<dbReference type="EC" id="2.4.2.48" evidence="7"/>
<dbReference type="GO" id="GO:0003723">
    <property type="term" value="F:RNA binding"/>
    <property type="evidence" value="ECO:0007669"/>
    <property type="project" value="InterPro"/>
</dbReference>
<dbReference type="EMBL" id="CP014265">
    <property type="protein sequence ID" value="AMK15565.1"/>
    <property type="molecule type" value="Genomic_DNA"/>
</dbReference>
<reference evidence="9 11" key="1">
    <citation type="journal article" date="2016" name="Genome Announc.">
        <title>Draft Genome Sequence of the Rumen Methanogen Methanobrevibacter olleyae YLM1.</title>
        <authorList>
            <person name="Kelly W.J."/>
            <person name="Li D."/>
            <person name="Lambie S.C."/>
            <person name="Cox F."/>
            <person name="Attwood G.T."/>
            <person name="Altermann E."/>
            <person name="Leahy S.C."/>
        </authorList>
    </citation>
    <scope>NUCLEOTIDE SEQUENCE [LARGE SCALE GENOMIC DNA]</scope>
    <source>
        <strain evidence="9 11">YLM1</strain>
    </source>
</reference>
<dbReference type="GO" id="GO:0016763">
    <property type="term" value="F:pentosyltransferase activity"/>
    <property type="evidence" value="ECO:0007669"/>
    <property type="project" value="UniProtKB-UniRule"/>
</dbReference>
<comment type="pathway">
    <text evidence="1 7">tRNA modification; archaeosine-tRNA biosynthesis.</text>
</comment>
<dbReference type="UniPathway" id="UPA00393"/>
<dbReference type="GO" id="GO:0005737">
    <property type="term" value="C:cytoplasm"/>
    <property type="evidence" value="ECO:0007669"/>
    <property type="project" value="TreeGrafter"/>
</dbReference>
<comment type="cofactor">
    <cofactor evidence="7">
        <name>Zn(2+)</name>
        <dbReference type="ChEBI" id="CHEBI:29105"/>
    </cofactor>
    <text evidence="7">Binds 1 zinc ion per subunit.</text>
</comment>
<protein>
    <recommendedName>
        <fullName evidence="7">tRNA-guanine(15) transglycosylase</fullName>
        <ecNumber evidence="7">2.4.2.48</ecNumber>
    </recommendedName>
    <alternativeName>
        <fullName evidence="7">7-cyano-7-deazaguanine tRNA-ribosyltransferase</fullName>
    </alternativeName>
    <alternativeName>
        <fullName evidence="7">Archaeal tRNA-guanine transglycosylase</fullName>
    </alternativeName>
</protein>
<dbReference type="SUPFAM" id="SSF88697">
    <property type="entry name" value="PUA domain-like"/>
    <property type="match status" value="1"/>
</dbReference>
<feature type="active site" description="Nucleophile" evidence="7">
    <location>
        <position position="84"/>
    </location>
</feature>
<dbReference type="NCBIfam" id="TIGR00449">
    <property type="entry name" value="tgt_general"/>
    <property type="match status" value="1"/>
</dbReference>
<dbReference type="InterPro" id="IPR029402">
    <property type="entry name" value="TGT_C2"/>
</dbReference>
<dbReference type="PATRIC" id="fig|294671.3.peg.1056"/>
<dbReference type="CDD" id="cd21149">
    <property type="entry name" value="PUA_archaeosine_TGT"/>
    <property type="match status" value="1"/>
</dbReference>
<evidence type="ECO:0000256" key="5">
    <source>
        <dbReference type="ARBA" id="ARBA00022723"/>
    </source>
</evidence>
<evidence type="ECO:0000313" key="10">
    <source>
        <dbReference type="EMBL" id="SFL78119.1"/>
    </source>
</evidence>
<dbReference type="RefSeq" id="WP_067146908.1">
    <property type="nucleotide sequence ID" value="NZ_CP014265.1"/>
</dbReference>
<dbReference type="Pfam" id="PF14810">
    <property type="entry name" value="TGT_C2"/>
    <property type="match status" value="1"/>
</dbReference>
<feature type="binding site" evidence="7">
    <location>
        <position position="119"/>
    </location>
    <ligand>
        <name>substrate</name>
    </ligand>
</feature>
<dbReference type="Proteomes" id="UP000066376">
    <property type="component" value="Chromosome"/>
</dbReference>
<dbReference type="InterPro" id="IPR050076">
    <property type="entry name" value="ArchSynthase1/Queuine_TRR"/>
</dbReference>
<dbReference type="NCBIfam" id="TIGR00432">
    <property type="entry name" value="arcsn_tRNA_tgt"/>
    <property type="match status" value="1"/>
</dbReference>
<sequence length="667" mass="75981">MFEIKAKDMRGRVGLLKTKHGDIKTPNLMPVIHPRKQTINVKDYGADIVITNAYLIYKDEDLSKKALDIGLHELINFDGPIMTDSGSFQLSVYGDVDITNKEVIEFQEAIGTDIGTSLDIPTAPYVDYEKAEEDLKITLERAKEAIGFVRDNNYEMKLNSVVQGSTFPDLREYCATELTKLDADLYPIGAVVPLMEMYHYRDLVDAVMHSVKCLPDSKARHLMGAGHPMIFALCVAMGCDLFDSAAYILYAEGDRFLTTRGTIKLENLTEMPCSCEVCCKYTPDDLRAMEKEKRVKLIAEHNLHVSFAELRLIRQAISEGSLMELVEERCRAHPMLLDALRHLGEYSDDLEKFDPRSKKSAFFYTGPESLRRAEVTRHLNKLNEMDKKKNLIVLPAYRKPYSKYLSNSFKEFFVYAKDESKGEDEPCIIENHETDFMVLDIPFCLIPLELDELYPLSQSDAPKIHDKIAVDFTRDFLVDFAENYGNVLIDPKVLDELELDYIEPYSNSEDIKFEKDDIKKLKAIADYQFGEGAGEALFTGEIKIEKSKKTGKIRHIYDKNQNIVNMRASDSFLILSKLGAKRLASLDGMRNKVMIDNSVESFARDGKSVFAKFIKDCDENIRSNDEVLIVNEECELLAFGKALLNHKEMLDFKTGQAIKTRKGFKKK</sequence>
<dbReference type="Gene3D" id="3.20.20.105">
    <property type="entry name" value="Queuine tRNA-ribosyltransferase-like"/>
    <property type="match status" value="1"/>
</dbReference>
<comment type="function">
    <text evidence="7">Exchanges the guanine residue with 7-cyano-7-deazaguanine (preQ0) at position 15 in the dihydrouridine loop (D-loop) of archaeal tRNAs.</text>
</comment>